<sequence length="93" mass="10418">MTEVMDTSNGRSSQGLCGKPSLQSGIPDLNNSLSEYASSAQQTSQKTSNPVYEINGPEARVDYLQRLIQGQQRFLKDSSRYPEHEQLKIELLQ</sequence>
<evidence type="ECO:0000256" key="1">
    <source>
        <dbReference type="SAM" id="MobiDB-lite"/>
    </source>
</evidence>
<comment type="caution">
    <text evidence="2">The sequence shown here is derived from an EMBL/GenBank/DDBJ whole genome shotgun (WGS) entry which is preliminary data.</text>
</comment>
<accession>A0AAV4V6A4</accession>
<feature type="compositionally biased region" description="Polar residues" evidence="1">
    <location>
        <begin position="1"/>
        <end position="36"/>
    </location>
</feature>
<evidence type="ECO:0000313" key="3">
    <source>
        <dbReference type="Proteomes" id="UP001054837"/>
    </source>
</evidence>
<reference evidence="2 3" key="1">
    <citation type="submission" date="2021-06" db="EMBL/GenBank/DDBJ databases">
        <title>Caerostris darwini draft genome.</title>
        <authorList>
            <person name="Kono N."/>
            <person name="Arakawa K."/>
        </authorList>
    </citation>
    <scope>NUCLEOTIDE SEQUENCE [LARGE SCALE GENOMIC DNA]</scope>
</reference>
<keyword evidence="3" id="KW-1185">Reference proteome</keyword>
<feature type="compositionally biased region" description="Low complexity" evidence="1">
    <location>
        <begin position="37"/>
        <end position="48"/>
    </location>
</feature>
<dbReference type="EMBL" id="BPLQ01012450">
    <property type="protein sequence ID" value="GIY65544.1"/>
    <property type="molecule type" value="Genomic_DNA"/>
</dbReference>
<dbReference type="Proteomes" id="UP001054837">
    <property type="component" value="Unassembled WGS sequence"/>
</dbReference>
<proteinExistence type="predicted"/>
<evidence type="ECO:0000313" key="2">
    <source>
        <dbReference type="EMBL" id="GIY65544.1"/>
    </source>
</evidence>
<protein>
    <submittedName>
        <fullName evidence="2">Uncharacterized protein</fullName>
    </submittedName>
</protein>
<feature type="region of interest" description="Disordered" evidence="1">
    <location>
        <begin position="1"/>
        <end position="53"/>
    </location>
</feature>
<dbReference type="AlphaFoldDB" id="A0AAV4V6A4"/>
<organism evidence="2 3">
    <name type="scientific">Caerostris darwini</name>
    <dbReference type="NCBI Taxonomy" id="1538125"/>
    <lineage>
        <taxon>Eukaryota</taxon>
        <taxon>Metazoa</taxon>
        <taxon>Ecdysozoa</taxon>
        <taxon>Arthropoda</taxon>
        <taxon>Chelicerata</taxon>
        <taxon>Arachnida</taxon>
        <taxon>Araneae</taxon>
        <taxon>Araneomorphae</taxon>
        <taxon>Entelegynae</taxon>
        <taxon>Araneoidea</taxon>
        <taxon>Araneidae</taxon>
        <taxon>Caerostris</taxon>
    </lineage>
</organism>
<name>A0AAV4V6A4_9ARAC</name>
<gene>
    <name evidence="2" type="ORF">CDAR_199661</name>
</gene>